<evidence type="ECO:0000256" key="3">
    <source>
        <dbReference type="ARBA" id="ARBA00022927"/>
    </source>
</evidence>
<keyword evidence="4" id="KW-1185">Reference proteome</keyword>
<evidence type="ECO:0000313" key="5">
    <source>
        <dbReference type="WBParaSite" id="PDA_v2.g10871.t1"/>
    </source>
</evidence>
<proteinExistence type="inferred from homology"/>
<dbReference type="WBParaSite" id="PDA_v2.g10871.t1">
    <property type="protein sequence ID" value="PDA_v2.g10871.t1"/>
    <property type="gene ID" value="PDA_v2.g10871"/>
</dbReference>
<evidence type="ECO:0000313" key="4">
    <source>
        <dbReference type="Proteomes" id="UP000887578"/>
    </source>
</evidence>
<dbReference type="AlphaFoldDB" id="A0A914P850"/>
<evidence type="ECO:0000256" key="1">
    <source>
        <dbReference type="ARBA" id="ARBA00010394"/>
    </source>
</evidence>
<dbReference type="Gene3D" id="1.25.10.10">
    <property type="entry name" value="Leucine-rich Repeat Variant"/>
    <property type="match status" value="1"/>
</dbReference>
<keyword evidence="3" id="KW-0653">Protein transport</keyword>
<name>A0A914P850_9BILA</name>
<keyword evidence="2" id="KW-0813">Transport</keyword>
<protein>
    <submittedName>
        <fullName evidence="5">Uncharacterized protein</fullName>
    </submittedName>
</protein>
<dbReference type="InterPro" id="IPR016024">
    <property type="entry name" value="ARM-type_fold"/>
</dbReference>
<dbReference type="PANTHER" id="PTHR23316">
    <property type="entry name" value="IMPORTIN ALPHA"/>
    <property type="match status" value="1"/>
</dbReference>
<organism evidence="4 5">
    <name type="scientific">Panagrolaimus davidi</name>
    <dbReference type="NCBI Taxonomy" id="227884"/>
    <lineage>
        <taxon>Eukaryota</taxon>
        <taxon>Metazoa</taxon>
        <taxon>Ecdysozoa</taxon>
        <taxon>Nematoda</taxon>
        <taxon>Chromadorea</taxon>
        <taxon>Rhabditida</taxon>
        <taxon>Tylenchina</taxon>
        <taxon>Panagrolaimomorpha</taxon>
        <taxon>Panagrolaimoidea</taxon>
        <taxon>Panagrolaimidae</taxon>
        <taxon>Panagrolaimus</taxon>
    </lineage>
</organism>
<evidence type="ECO:0000256" key="2">
    <source>
        <dbReference type="ARBA" id="ARBA00022448"/>
    </source>
</evidence>
<dbReference type="SUPFAM" id="SSF48371">
    <property type="entry name" value="ARM repeat"/>
    <property type="match status" value="1"/>
</dbReference>
<reference evidence="5" key="1">
    <citation type="submission" date="2022-11" db="UniProtKB">
        <authorList>
            <consortium name="WormBaseParasite"/>
        </authorList>
    </citation>
    <scope>IDENTIFICATION</scope>
</reference>
<sequence length="199" mass="22548">MTIFALNKIMDGNSTYHQHVLDHNVLKYLHILLSHSSDDDIIKEALEFLIHVIAPNNSHINDVFKESNLMPLVIKAFDIKKLQIQITATEVILVTSVRGSVEQIEYLIENGIAAAICKHMKVLRFERFEGAEENVLNALLHIVKKGKEKLTTMFNELEKCGGIDILEELKKSNDFNIRFMAGNIVNAILSAVTKNHMEL</sequence>
<dbReference type="GO" id="GO:0015031">
    <property type="term" value="P:protein transport"/>
    <property type="evidence" value="ECO:0007669"/>
    <property type="project" value="UniProtKB-KW"/>
</dbReference>
<dbReference type="InterPro" id="IPR011989">
    <property type="entry name" value="ARM-like"/>
</dbReference>
<dbReference type="Proteomes" id="UP000887578">
    <property type="component" value="Unplaced"/>
</dbReference>
<accession>A0A914P850</accession>
<comment type="similarity">
    <text evidence="1">Belongs to the importin alpha family.</text>
</comment>